<dbReference type="EMBL" id="JABCIY010000175">
    <property type="protein sequence ID" value="KAF7190002.1"/>
    <property type="molecule type" value="Genomic_DNA"/>
</dbReference>
<feature type="chain" id="PRO_5034987097" evidence="1">
    <location>
        <begin position="19"/>
        <end position="274"/>
    </location>
</feature>
<name>A0A8H6VGT8_9PEZI</name>
<proteinExistence type="predicted"/>
<evidence type="ECO:0000313" key="3">
    <source>
        <dbReference type="Proteomes" id="UP000660729"/>
    </source>
</evidence>
<dbReference type="OrthoDB" id="3650266at2759"/>
<evidence type="ECO:0000313" key="2">
    <source>
        <dbReference type="EMBL" id="KAF7190002.1"/>
    </source>
</evidence>
<organism evidence="2 3">
    <name type="scientific">Pseudocercospora fuligena</name>
    <dbReference type="NCBI Taxonomy" id="685502"/>
    <lineage>
        <taxon>Eukaryota</taxon>
        <taxon>Fungi</taxon>
        <taxon>Dikarya</taxon>
        <taxon>Ascomycota</taxon>
        <taxon>Pezizomycotina</taxon>
        <taxon>Dothideomycetes</taxon>
        <taxon>Dothideomycetidae</taxon>
        <taxon>Mycosphaerellales</taxon>
        <taxon>Mycosphaerellaceae</taxon>
        <taxon>Pseudocercospora</taxon>
    </lineage>
</organism>
<comment type="caution">
    <text evidence="2">The sequence shown here is derived from an EMBL/GenBank/DDBJ whole genome shotgun (WGS) entry which is preliminary data.</text>
</comment>
<keyword evidence="3" id="KW-1185">Reference proteome</keyword>
<feature type="signal peptide" evidence="1">
    <location>
        <begin position="1"/>
        <end position="18"/>
    </location>
</feature>
<gene>
    <name evidence="2" type="ORF">HII31_08333</name>
</gene>
<reference evidence="2" key="1">
    <citation type="submission" date="2020-04" db="EMBL/GenBank/DDBJ databases">
        <title>Draft genome resource of the tomato pathogen Pseudocercospora fuligena.</title>
        <authorList>
            <person name="Zaccaron A."/>
        </authorList>
    </citation>
    <scope>NUCLEOTIDE SEQUENCE</scope>
    <source>
        <strain evidence="2">PF001</strain>
    </source>
</reference>
<evidence type="ECO:0000256" key="1">
    <source>
        <dbReference type="SAM" id="SignalP"/>
    </source>
</evidence>
<dbReference type="AlphaFoldDB" id="A0A8H6VGT8"/>
<accession>A0A8H6VGT8</accession>
<sequence>MHFSTAAIIAALVANVFASPIPQIGGEAQFCQNVVNGATNGVGQATNAALTNTATTIPKTTKLRLRMYRRQGTGAADACYDVVNNVDQGTGYTVGNVLDGAAGDEGAECTDNCAVGNTGGGAASSPPPPPNRRRQLKDIANGVQAVAGATPLGGATAPVTGGIADAANAIDGQEESIGAELGTVESAGTADTGAQVGNAIGSALHGGSAKRQLNKIAAGEQNFADSIGLGAEAEPLTNAEDEIDSVGTSGVGNLGGTIGNTIQGGLVQAGSAVP</sequence>
<dbReference type="Proteomes" id="UP000660729">
    <property type="component" value="Unassembled WGS sequence"/>
</dbReference>
<keyword evidence="1" id="KW-0732">Signal</keyword>
<protein>
    <submittedName>
        <fullName evidence="2">Uncharacterized protein</fullName>
    </submittedName>
</protein>